<feature type="region of interest" description="Disordered" evidence="1">
    <location>
        <begin position="107"/>
        <end position="141"/>
    </location>
</feature>
<feature type="compositionally biased region" description="Polar residues" evidence="1">
    <location>
        <begin position="107"/>
        <end position="130"/>
    </location>
</feature>
<evidence type="ECO:0000313" key="5">
    <source>
        <dbReference type="Proteomes" id="UP001632038"/>
    </source>
</evidence>
<dbReference type="InterPro" id="IPR040269">
    <property type="entry name" value="VAB"/>
</dbReference>
<dbReference type="AlphaFoldDB" id="A0ABD3E4L1"/>
<reference evidence="5" key="1">
    <citation type="journal article" date="2024" name="IScience">
        <title>Strigolactones Initiate the Formation of Haustorium-like Structures in Castilleja.</title>
        <authorList>
            <person name="Buerger M."/>
            <person name="Peterson D."/>
            <person name="Chory J."/>
        </authorList>
    </citation>
    <scope>NUCLEOTIDE SEQUENCE [LARGE SCALE GENOMIC DNA]</scope>
</reference>
<evidence type="ECO:0000313" key="4">
    <source>
        <dbReference type="EMBL" id="KAL3649007.1"/>
    </source>
</evidence>
<evidence type="ECO:0000259" key="3">
    <source>
        <dbReference type="Pfam" id="PF08458"/>
    </source>
</evidence>
<gene>
    <name evidence="4" type="ORF">CASFOL_005410</name>
</gene>
<feature type="domain" description="VAN3-binding protein-like auxin canalisation" evidence="2">
    <location>
        <begin position="13"/>
        <end position="305"/>
    </location>
</feature>
<dbReference type="Pfam" id="PF05703">
    <property type="entry name" value="Auxin_canalis"/>
    <property type="match status" value="1"/>
</dbReference>
<accession>A0ABD3E4L1</accession>
<keyword evidence="5" id="KW-1185">Reference proteome</keyword>
<sequence>METAQFQPICKLPETPRDPMEFLSRSWSHSAHEISRAIAPHPPLFVAKSIPRNGVVSIGAETIHENAGAELDDPPAAATVSDNTFSFSCSETSQLVLERIMSQSQEVSPLTSGRLSHSSGPLNGSLTDSPPVSPSEMDDPKFYLMNNSSSNHYKGSAATSTAGKTVGRWLKDRREKKKEETRAQNAQLHASISVAGVASAIAAIAAATAASSITGKDELLAKTNMAVASAATLVAAQCVEAAEAMGAEREHLASVVSSAVNVRSAGDIMTLTAAAATALRGAATLKSRALKDVWNHSAVIPIDKGIGVSRGSNGSSNSSFSGELVPEENFLGICSRELLARGCELLKKTRNGDLHWKVVSVYINTMGQVMLKMKSRHVAGTVTKKKKNVVLGVIKDIPAWPGRHLLEGGNNRRYFALKTIARGVVEFECRNQREYDIWTEGVSRLLTIAAEKNNRHRI</sequence>
<proteinExistence type="predicted"/>
<feature type="domain" description="Pleckstrin-like plant" evidence="3">
    <location>
        <begin position="344"/>
        <end position="449"/>
    </location>
</feature>
<dbReference type="PANTHER" id="PTHR31351">
    <property type="entry name" value="EXPRESSED PROTEIN"/>
    <property type="match status" value="1"/>
</dbReference>
<name>A0ABD3E4L1_9LAMI</name>
<dbReference type="InterPro" id="IPR013666">
    <property type="entry name" value="PH_pln"/>
</dbReference>
<evidence type="ECO:0000259" key="2">
    <source>
        <dbReference type="Pfam" id="PF05703"/>
    </source>
</evidence>
<dbReference type="PANTHER" id="PTHR31351:SF4">
    <property type="entry name" value="AUXIN CANALIZATION PROTEIN (DUF828)"/>
    <property type="match status" value="1"/>
</dbReference>
<dbReference type="Pfam" id="PF08458">
    <property type="entry name" value="PH_2"/>
    <property type="match status" value="1"/>
</dbReference>
<evidence type="ECO:0008006" key="6">
    <source>
        <dbReference type="Google" id="ProtNLM"/>
    </source>
</evidence>
<comment type="caution">
    <text evidence="4">The sequence shown here is derived from an EMBL/GenBank/DDBJ whole genome shotgun (WGS) entry which is preliminary data.</text>
</comment>
<organism evidence="4 5">
    <name type="scientific">Castilleja foliolosa</name>
    <dbReference type="NCBI Taxonomy" id="1961234"/>
    <lineage>
        <taxon>Eukaryota</taxon>
        <taxon>Viridiplantae</taxon>
        <taxon>Streptophyta</taxon>
        <taxon>Embryophyta</taxon>
        <taxon>Tracheophyta</taxon>
        <taxon>Spermatophyta</taxon>
        <taxon>Magnoliopsida</taxon>
        <taxon>eudicotyledons</taxon>
        <taxon>Gunneridae</taxon>
        <taxon>Pentapetalae</taxon>
        <taxon>asterids</taxon>
        <taxon>lamiids</taxon>
        <taxon>Lamiales</taxon>
        <taxon>Orobanchaceae</taxon>
        <taxon>Pedicularideae</taxon>
        <taxon>Castillejinae</taxon>
        <taxon>Castilleja</taxon>
    </lineage>
</organism>
<dbReference type="Proteomes" id="UP001632038">
    <property type="component" value="Unassembled WGS sequence"/>
</dbReference>
<protein>
    <recommendedName>
        <fullName evidence="6">VAN3-binding protein</fullName>
    </recommendedName>
</protein>
<evidence type="ECO:0000256" key="1">
    <source>
        <dbReference type="SAM" id="MobiDB-lite"/>
    </source>
</evidence>
<dbReference type="InterPro" id="IPR008546">
    <property type="entry name" value="VAN3-bd-like_auxin_canal"/>
</dbReference>
<dbReference type="EMBL" id="JAVIJP010000007">
    <property type="protein sequence ID" value="KAL3649007.1"/>
    <property type="molecule type" value="Genomic_DNA"/>
</dbReference>